<dbReference type="RefSeq" id="WP_227017938.1">
    <property type="nucleotide sequence ID" value="NZ_JAGSND010000004.1"/>
</dbReference>
<evidence type="ECO:0000313" key="5">
    <source>
        <dbReference type="Proteomes" id="UP000675664"/>
    </source>
</evidence>
<feature type="domain" description="NADPH-dependent FMN reductase-like" evidence="3">
    <location>
        <begin position="6"/>
        <end position="168"/>
    </location>
</feature>
<dbReference type="EMBL" id="JAGSND010000004">
    <property type="protein sequence ID" value="MBR0597809.1"/>
    <property type="molecule type" value="Genomic_DNA"/>
</dbReference>
<reference evidence="4" key="1">
    <citation type="submission" date="2021-04" db="EMBL/GenBank/DDBJ databases">
        <title>Sinoanaerobacter chloroacetimidivorans sp. nov., an obligate anaerobic bacterium isolated from anaerobic sludge.</title>
        <authorList>
            <person name="Bao Y."/>
        </authorList>
    </citation>
    <scope>NUCLEOTIDE SEQUENCE</scope>
    <source>
        <strain evidence="4">BAD-6</strain>
    </source>
</reference>
<gene>
    <name evidence="4" type="ORF">KCX82_07990</name>
</gene>
<evidence type="ECO:0000256" key="2">
    <source>
        <dbReference type="ARBA" id="ARBA00022643"/>
    </source>
</evidence>
<evidence type="ECO:0000256" key="1">
    <source>
        <dbReference type="ARBA" id="ARBA00022630"/>
    </source>
</evidence>
<dbReference type="InterPro" id="IPR005025">
    <property type="entry name" value="FMN_Rdtase-like_dom"/>
</dbReference>
<dbReference type="Pfam" id="PF03358">
    <property type="entry name" value="FMN_red"/>
    <property type="match status" value="1"/>
</dbReference>
<keyword evidence="5" id="KW-1185">Reference proteome</keyword>
<sequence>MEKKLILGISSSPRKGANTDILLEHALKAAEEYEYIRTETIYLRDYDISPCNSCVGCCAETAAKGDADRACLSFRDGMDLIYPKLLECSGLILASPVYFGSANAQMKAFMDRTEGLLRYGFSKYKNALSYKVGGGIAVGGNRNAGQEFTIQQIHYYFAIHDMIIVGSGAEPMPGCYLGGGATTYPLRGRVRDAVLQDEVGLKCTGNLGRKVASTIGMMNK</sequence>
<dbReference type="Gene3D" id="3.40.50.360">
    <property type="match status" value="1"/>
</dbReference>
<dbReference type="PANTHER" id="PTHR43278:SF1">
    <property type="entry name" value="IRON-SULFUR FLAVOPROTEIN MJ1083"/>
    <property type="match status" value="1"/>
</dbReference>
<dbReference type="Proteomes" id="UP000675664">
    <property type="component" value="Unassembled WGS sequence"/>
</dbReference>
<evidence type="ECO:0000259" key="3">
    <source>
        <dbReference type="Pfam" id="PF03358"/>
    </source>
</evidence>
<dbReference type="PANTHER" id="PTHR43278">
    <property type="entry name" value="NAD(P)H-DEPENDENT FMN-CONTAINING OXIDOREDUCTASE YWQN-RELATED"/>
    <property type="match status" value="1"/>
</dbReference>
<accession>A0A8J7VZ75</accession>
<protein>
    <submittedName>
        <fullName evidence="4">Flavodoxin family protein</fullName>
    </submittedName>
</protein>
<dbReference type="InterPro" id="IPR029039">
    <property type="entry name" value="Flavoprotein-like_sf"/>
</dbReference>
<dbReference type="SUPFAM" id="SSF52218">
    <property type="entry name" value="Flavoproteins"/>
    <property type="match status" value="1"/>
</dbReference>
<evidence type="ECO:0000313" key="4">
    <source>
        <dbReference type="EMBL" id="MBR0597809.1"/>
    </source>
</evidence>
<name>A0A8J7VZ75_9FIRM</name>
<dbReference type="InterPro" id="IPR051796">
    <property type="entry name" value="ISF_SsuE-like"/>
</dbReference>
<organism evidence="4 5">
    <name type="scientific">Sinanaerobacter chloroacetimidivorans</name>
    <dbReference type="NCBI Taxonomy" id="2818044"/>
    <lineage>
        <taxon>Bacteria</taxon>
        <taxon>Bacillati</taxon>
        <taxon>Bacillota</taxon>
        <taxon>Clostridia</taxon>
        <taxon>Peptostreptococcales</taxon>
        <taxon>Anaerovoracaceae</taxon>
        <taxon>Sinanaerobacter</taxon>
    </lineage>
</organism>
<proteinExistence type="predicted"/>
<dbReference type="AlphaFoldDB" id="A0A8J7VZ75"/>
<keyword evidence="1" id="KW-0285">Flavoprotein</keyword>
<keyword evidence="2" id="KW-0288">FMN</keyword>
<dbReference type="GO" id="GO:0016491">
    <property type="term" value="F:oxidoreductase activity"/>
    <property type="evidence" value="ECO:0007669"/>
    <property type="project" value="InterPro"/>
</dbReference>
<comment type="caution">
    <text evidence="4">The sequence shown here is derived from an EMBL/GenBank/DDBJ whole genome shotgun (WGS) entry which is preliminary data.</text>
</comment>
<reference evidence="4" key="2">
    <citation type="submission" date="2021-04" db="EMBL/GenBank/DDBJ databases">
        <authorList>
            <person name="Liu J."/>
        </authorList>
    </citation>
    <scope>NUCLEOTIDE SEQUENCE</scope>
    <source>
        <strain evidence="4">BAD-6</strain>
    </source>
</reference>